<evidence type="ECO:0000313" key="2">
    <source>
        <dbReference type="Proteomes" id="UP000324800"/>
    </source>
</evidence>
<accession>A0A5J4VFB5</accession>
<reference evidence="1 2" key="1">
    <citation type="submission" date="2019-03" db="EMBL/GenBank/DDBJ databases">
        <title>Single cell metagenomics reveals metabolic interactions within the superorganism composed of flagellate Streblomastix strix and complex community of Bacteroidetes bacteria on its surface.</title>
        <authorList>
            <person name="Treitli S.C."/>
            <person name="Kolisko M."/>
            <person name="Husnik F."/>
            <person name="Keeling P."/>
            <person name="Hampl V."/>
        </authorList>
    </citation>
    <scope>NUCLEOTIDE SEQUENCE [LARGE SCALE GENOMIC DNA]</scope>
    <source>
        <strain evidence="1">ST1C</strain>
    </source>
</reference>
<dbReference type="Proteomes" id="UP000324800">
    <property type="component" value="Unassembled WGS sequence"/>
</dbReference>
<name>A0A5J4VFB5_9EUKA</name>
<protein>
    <submittedName>
        <fullName evidence="1">Uncharacterized protein</fullName>
    </submittedName>
</protein>
<evidence type="ECO:0000313" key="1">
    <source>
        <dbReference type="EMBL" id="KAA6381261.1"/>
    </source>
</evidence>
<sequence length="119" mass="14270">MWTEYYMRIPIVKSVYSGQFRKSYPWGMLQGQTSYSQMVRRLTTFLDFGCHILILPQGVYKQVLNRHKEKREIVNRRTFEDITEAMMVAETQDAFKAGHPYEPCTFTKWVRDTYNKDIQ</sequence>
<organism evidence="1 2">
    <name type="scientific">Streblomastix strix</name>
    <dbReference type="NCBI Taxonomy" id="222440"/>
    <lineage>
        <taxon>Eukaryota</taxon>
        <taxon>Metamonada</taxon>
        <taxon>Preaxostyla</taxon>
        <taxon>Oxymonadida</taxon>
        <taxon>Streblomastigidae</taxon>
        <taxon>Streblomastix</taxon>
    </lineage>
</organism>
<proteinExistence type="predicted"/>
<comment type="caution">
    <text evidence="1">The sequence shown here is derived from an EMBL/GenBank/DDBJ whole genome shotgun (WGS) entry which is preliminary data.</text>
</comment>
<gene>
    <name evidence="1" type="ORF">EZS28_023213</name>
</gene>
<dbReference type="EMBL" id="SNRW01007426">
    <property type="protein sequence ID" value="KAA6381261.1"/>
    <property type="molecule type" value="Genomic_DNA"/>
</dbReference>
<dbReference type="AlphaFoldDB" id="A0A5J4VFB5"/>